<feature type="transmembrane region" description="Helical" evidence="1">
    <location>
        <begin position="215"/>
        <end position="234"/>
    </location>
</feature>
<dbReference type="PATRIC" id="fig|229920.5.peg.2205"/>
<dbReference type="OrthoDB" id="141050at2"/>
<dbReference type="RefSeq" id="WP_062421592.1">
    <property type="nucleotide sequence ID" value="NZ_BBYA01000009.1"/>
</dbReference>
<keyword evidence="1" id="KW-1133">Transmembrane helix</keyword>
<name>A0A0P6XDB6_9CHLR</name>
<keyword evidence="1" id="KW-0472">Membrane</keyword>
<evidence type="ECO:0000313" key="3">
    <source>
        <dbReference type="Proteomes" id="UP000050430"/>
    </source>
</evidence>
<feature type="transmembrane region" description="Helical" evidence="1">
    <location>
        <begin position="293"/>
        <end position="312"/>
    </location>
</feature>
<feature type="transmembrane region" description="Helical" evidence="1">
    <location>
        <begin position="136"/>
        <end position="168"/>
    </location>
</feature>
<protein>
    <recommendedName>
        <fullName evidence="4">Glycosyltransferase RgtA/B/C/D-like domain-containing protein</fullName>
    </recommendedName>
</protein>
<sequence length="508" mass="58176">MLNKWEKGNLKVFQTDLIHGYRSKYPISSSQINCLKLVLLFASFYGYFSIFQNACIDDAYITLDYVRSIVGHGVWGITPAHVTNTATSPLNVILLSLLGLVIKNFTRLPVILASISFVVIFQCMDRIAVRLPGGQIFGWLTTYLLLLNPLLLSTLGMESILFSSLIIASLYCLVYQKWNWLAVVLGLLVLTRMDGILLACILFFKIPFRKNRLKFICLILLVTLPWFLFSWVQLGSFIPDTFFIKTLQSHWGHYEFSDGISLYFERYPFESFLSFFILLSCIAMIFRPIRTAEVPGVVFLYGLSHFAAYSFLHVPPYHWYYAPEIVSATIVGSFALGILYENVATYKWKTIVVRGFISVLILIPAAGLTVILANQQFKMAEMPIHTNRASQEQYKQIGIWIKDNCADENLRLNGEIGTLSYYCDCTLMDWFGERGWLVSIVNEQKKADGPVAALFRFNFRFLKDDSRSSSYSQQITAYIDRKTATDPFIRRWETTTRWTPNSLVTLSD</sequence>
<keyword evidence="1" id="KW-0812">Transmembrane</keyword>
<feature type="transmembrane region" description="Helical" evidence="1">
    <location>
        <begin position="267"/>
        <end position="286"/>
    </location>
</feature>
<feature type="transmembrane region" description="Helical" evidence="1">
    <location>
        <begin position="351"/>
        <end position="373"/>
    </location>
</feature>
<comment type="caution">
    <text evidence="2">The sequence shown here is derived from an EMBL/GenBank/DDBJ whole genome shotgun (WGS) entry which is preliminary data.</text>
</comment>
<feature type="transmembrane region" description="Helical" evidence="1">
    <location>
        <begin position="105"/>
        <end position="124"/>
    </location>
</feature>
<dbReference type="STRING" id="229920.ADM99_02890"/>
<organism evidence="2 3">
    <name type="scientific">Leptolinea tardivitalis</name>
    <dbReference type="NCBI Taxonomy" id="229920"/>
    <lineage>
        <taxon>Bacteria</taxon>
        <taxon>Bacillati</taxon>
        <taxon>Chloroflexota</taxon>
        <taxon>Anaerolineae</taxon>
        <taxon>Anaerolineales</taxon>
        <taxon>Anaerolineaceae</taxon>
        <taxon>Leptolinea</taxon>
    </lineage>
</organism>
<feature type="transmembrane region" description="Helical" evidence="1">
    <location>
        <begin position="180"/>
        <end position="203"/>
    </location>
</feature>
<dbReference type="AlphaFoldDB" id="A0A0P6XDB6"/>
<accession>A0A0P6XDB6</accession>
<keyword evidence="3" id="KW-1185">Reference proteome</keyword>
<gene>
    <name evidence="2" type="ORF">ADM99_02890</name>
</gene>
<evidence type="ECO:0000313" key="2">
    <source>
        <dbReference type="EMBL" id="KPL73204.1"/>
    </source>
</evidence>
<dbReference type="Proteomes" id="UP000050430">
    <property type="component" value="Unassembled WGS sequence"/>
</dbReference>
<reference evidence="2 3" key="1">
    <citation type="submission" date="2015-07" db="EMBL/GenBank/DDBJ databases">
        <title>Genome sequence of Leptolinea tardivitalis DSM 16556.</title>
        <authorList>
            <person name="Hemp J."/>
            <person name="Ward L.M."/>
            <person name="Pace L.A."/>
            <person name="Fischer W.W."/>
        </authorList>
    </citation>
    <scope>NUCLEOTIDE SEQUENCE [LARGE SCALE GENOMIC DNA]</scope>
    <source>
        <strain evidence="2 3">YMTK-2</strain>
    </source>
</reference>
<evidence type="ECO:0000256" key="1">
    <source>
        <dbReference type="SAM" id="Phobius"/>
    </source>
</evidence>
<proteinExistence type="predicted"/>
<evidence type="ECO:0008006" key="4">
    <source>
        <dbReference type="Google" id="ProtNLM"/>
    </source>
</evidence>
<dbReference type="EMBL" id="LGCK01000006">
    <property type="protein sequence ID" value="KPL73204.1"/>
    <property type="molecule type" value="Genomic_DNA"/>
</dbReference>
<feature type="transmembrane region" description="Helical" evidence="1">
    <location>
        <begin position="318"/>
        <end position="339"/>
    </location>
</feature>
<feature type="transmembrane region" description="Helical" evidence="1">
    <location>
        <begin position="32"/>
        <end position="50"/>
    </location>
</feature>